<dbReference type="PANTHER" id="PTHR34138:SF1">
    <property type="entry name" value="CELL SHAPE-DETERMINING PROTEIN MREC"/>
    <property type="match status" value="1"/>
</dbReference>
<reference evidence="8 9" key="1">
    <citation type="journal article" date="2022" name="Pathogens">
        <title>Staphylococcus ratti sp. nov. Isolated from a Lab Rat.</title>
        <authorList>
            <person name="Kovarovic V."/>
            <person name="Sedlacek I."/>
            <person name="Petras P."/>
            <person name="Kralova S."/>
            <person name="Maslanova I."/>
            <person name="Svec P."/>
            <person name="Neumann-Schaal M."/>
            <person name="Botka T."/>
            <person name="Gelbicova T."/>
            <person name="Stankova E."/>
            <person name="Doskar J."/>
            <person name="Pantucek R."/>
        </authorList>
    </citation>
    <scope>NUCLEOTIDE SEQUENCE [LARGE SCALE GENOMIC DNA]</scope>
    <source>
        <strain evidence="8 9">CCM 9025</strain>
    </source>
</reference>
<dbReference type="InterPro" id="IPR007221">
    <property type="entry name" value="MreC"/>
</dbReference>
<comment type="similarity">
    <text evidence="1 5">Belongs to the MreC family.</text>
</comment>
<dbReference type="NCBIfam" id="TIGR00219">
    <property type="entry name" value="mreC"/>
    <property type="match status" value="1"/>
</dbReference>
<keyword evidence="3 5" id="KW-0133">Cell shape</keyword>
<feature type="coiled-coil region" evidence="6">
    <location>
        <begin position="76"/>
        <end position="103"/>
    </location>
</feature>
<evidence type="ECO:0000256" key="4">
    <source>
        <dbReference type="ARBA" id="ARBA00032089"/>
    </source>
</evidence>
<dbReference type="InterPro" id="IPR042177">
    <property type="entry name" value="Cell/Rod_1"/>
</dbReference>
<keyword evidence="9" id="KW-1185">Reference proteome</keyword>
<dbReference type="Proteomes" id="UP001197626">
    <property type="component" value="Chromosome"/>
</dbReference>
<name>A0ABY3PFE7_9STAP</name>
<accession>A0ABY3PFE7</accession>
<proteinExistence type="inferred from homology"/>
<evidence type="ECO:0000313" key="9">
    <source>
        <dbReference type="Proteomes" id="UP001197626"/>
    </source>
</evidence>
<comment type="function">
    <text evidence="5">Involved in formation and maintenance of cell shape.</text>
</comment>
<dbReference type="Pfam" id="PF04085">
    <property type="entry name" value="MreC"/>
    <property type="match status" value="1"/>
</dbReference>
<gene>
    <name evidence="8" type="primary">mreC</name>
    <name evidence="8" type="ORF">LN051_05195</name>
</gene>
<dbReference type="PIRSF" id="PIRSF038471">
    <property type="entry name" value="MreC"/>
    <property type="match status" value="1"/>
</dbReference>
<dbReference type="PANTHER" id="PTHR34138">
    <property type="entry name" value="CELL SHAPE-DETERMINING PROTEIN MREC"/>
    <property type="match status" value="1"/>
</dbReference>
<evidence type="ECO:0000313" key="8">
    <source>
        <dbReference type="EMBL" id="UEX91015.1"/>
    </source>
</evidence>
<keyword evidence="6" id="KW-0175">Coiled coil</keyword>
<dbReference type="EMBL" id="CP086654">
    <property type="protein sequence ID" value="UEX91015.1"/>
    <property type="molecule type" value="Genomic_DNA"/>
</dbReference>
<dbReference type="RefSeq" id="WP_229293495.1">
    <property type="nucleotide sequence ID" value="NZ_CP086654.1"/>
</dbReference>
<dbReference type="InterPro" id="IPR055342">
    <property type="entry name" value="MreC_beta-barrel_core"/>
</dbReference>
<sequence>MSHFLKNNKLIVLFCALIIFIALIGLSIRSHSQSLPEQYAGDTLSFGQRIFTYPIQVLSGTTRALFQNDTKPTKKENQLKSDNQRLQTENEQLRKELKISDISKYEPMAVNVIARHPDQWMNTLIIDKGKKAGIKENMAVMTTDGLIGRVAKVNQFSAQVNLISTKGRTNRLSVHVQNKGKEAFGLIDYYDEKNDELIISDIDNSNKVAKGDKVITSGLGDQLPKGIYVGEVVKVQNDQYGLSKQVVIKTGANLNQIGTVYVAKRDPKTIDDSNSDSEGDPS</sequence>
<evidence type="ECO:0000256" key="1">
    <source>
        <dbReference type="ARBA" id="ARBA00009369"/>
    </source>
</evidence>
<evidence type="ECO:0000256" key="6">
    <source>
        <dbReference type="SAM" id="Coils"/>
    </source>
</evidence>
<evidence type="ECO:0000256" key="2">
    <source>
        <dbReference type="ARBA" id="ARBA00013855"/>
    </source>
</evidence>
<feature type="domain" description="Rod shape-determining protein MreC beta-barrel core" evidence="7">
    <location>
        <begin position="112"/>
        <end position="263"/>
    </location>
</feature>
<evidence type="ECO:0000256" key="3">
    <source>
        <dbReference type="ARBA" id="ARBA00022960"/>
    </source>
</evidence>
<dbReference type="Gene3D" id="2.40.10.350">
    <property type="entry name" value="Rod shape-determining protein MreC, domain 2"/>
    <property type="match status" value="1"/>
</dbReference>
<evidence type="ECO:0000256" key="5">
    <source>
        <dbReference type="PIRNR" id="PIRNR038471"/>
    </source>
</evidence>
<protein>
    <recommendedName>
        <fullName evidence="2 5">Cell shape-determining protein MreC</fullName>
    </recommendedName>
    <alternativeName>
        <fullName evidence="4 5">Cell shape protein MreC</fullName>
    </alternativeName>
</protein>
<dbReference type="Gene3D" id="2.40.10.340">
    <property type="entry name" value="Rod shape-determining protein MreC, domain 1"/>
    <property type="match status" value="1"/>
</dbReference>
<organism evidence="8 9">
    <name type="scientific">Staphylococcus ratti</name>
    <dbReference type="NCBI Taxonomy" id="2892440"/>
    <lineage>
        <taxon>Bacteria</taxon>
        <taxon>Bacillati</taxon>
        <taxon>Bacillota</taxon>
        <taxon>Bacilli</taxon>
        <taxon>Bacillales</taxon>
        <taxon>Staphylococcaceae</taxon>
        <taxon>Staphylococcus</taxon>
    </lineage>
</organism>
<dbReference type="InterPro" id="IPR042175">
    <property type="entry name" value="Cell/Rod_MreC_2"/>
</dbReference>
<evidence type="ECO:0000259" key="7">
    <source>
        <dbReference type="Pfam" id="PF04085"/>
    </source>
</evidence>